<reference evidence="1 2" key="1">
    <citation type="submission" date="2018-02" db="EMBL/GenBank/DDBJ databases">
        <title>Draft genome of wild Prunus yedoensis var. nudiflora.</title>
        <authorList>
            <person name="Baek S."/>
            <person name="Kim J.-H."/>
            <person name="Choi K."/>
            <person name="Kim G.-B."/>
            <person name="Cho A."/>
            <person name="Jang H."/>
            <person name="Shin C.-H."/>
            <person name="Yu H.-J."/>
            <person name="Mun J.-H."/>
        </authorList>
    </citation>
    <scope>NUCLEOTIDE SEQUENCE [LARGE SCALE GENOMIC DNA]</scope>
    <source>
        <strain evidence="2">cv. Jeju island</strain>
        <tissue evidence="1">Leaf</tissue>
    </source>
</reference>
<proteinExistence type="predicted"/>
<gene>
    <name evidence="1" type="ORF">Pyn_35317</name>
</gene>
<evidence type="ECO:0000313" key="2">
    <source>
        <dbReference type="Proteomes" id="UP000250321"/>
    </source>
</evidence>
<accession>A0A314YW22</accession>
<sequence length="70" mass="8077">MRKLSGRTKNPVCRRADEISNWGLKEANSRPQESGMVAKGWPVVLGYFNDTSQESGKRWNIWPMRENVLL</sequence>
<dbReference type="EMBL" id="PJQY01000327">
    <property type="protein sequence ID" value="PQQ12912.1"/>
    <property type="molecule type" value="Genomic_DNA"/>
</dbReference>
<dbReference type="AlphaFoldDB" id="A0A314YW22"/>
<comment type="caution">
    <text evidence="1">The sequence shown here is derived from an EMBL/GenBank/DDBJ whole genome shotgun (WGS) entry which is preliminary data.</text>
</comment>
<name>A0A314YW22_PRUYE</name>
<organism evidence="1 2">
    <name type="scientific">Prunus yedoensis var. nudiflora</name>
    <dbReference type="NCBI Taxonomy" id="2094558"/>
    <lineage>
        <taxon>Eukaryota</taxon>
        <taxon>Viridiplantae</taxon>
        <taxon>Streptophyta</taxon>
        <taxon>Embryophyta</taxon>
        <taxon>Tracheophyta</taxon>
        <taxon>Spermatophyta</taxon>
        <taxon>Magnoliopsida</taxon>
        <taxon>eudicotyledons</taxon>
        <taxon>Gunneridae</taxon>
        <taxon>Pentapetalae</taxon>
        <taxon>rosids</taxon>
        <taxon>fabids</taxon>
        <taxon>Rosales</taxon>
        <taxon>Rosaceae</taxon>
        <taxon>Amygdaloideae</taxon>
        <taxon>Amygdaleae</taxon>
        <taxon>Prunus</taxon>
    </lineage>
</organism>
<protein>
    <submittedName>
        <fullName evidence="1">Uncharacterized protein</fullName>
    </submittedName>
</protein>
<dbReference type="Proteomes" id="UP000250321">
    <property type="component" value="Unassembled WGS sequence"/>
</dbReference>
<evidence type="ECO:0000313" key="1">
    <source>
        <dbReference type="EMBL" id="PQQ12912.1"/>
    </source>
</evidence>
<keyword evidence="2" id="KW-1185">Reference proteome</keyword>